<sequence>MTSQSSRASWGAVFEGVGVSMGSLIAGISFDKIGGSLTFRWFGLGALVLLVVHVVVRRLHERYTMKFELMQNEYRTPTDAIHMLDDDTQPNSSFA</sequence>
<feature type="transmembrane region" description="Helical" evidence="1">
    <location>
        <begin position="12"/>
        <end position="30"/>
    </location>
</feature>
<dbReference type="VEuPathDB" id="VectorBase:LLOJ007125"/>
<dbReference type="InterPro" id="IPR036259">
    <property type="entry name" value="MFS_trans_sf"/>
</dbReference>
<organism evidence="2 3">
    <name type="scientific">Lutzomyia longipalpis</name>
    <name type="common">Sand fly</name>
    <dbReference type="NCBI Taxonomy" id="7200"/>
    <lineage>
        <taxon>Eukaryota</taxon>
        <taxon>Metazoa</taxon>
        <taxon>Ecdysozoa</taxon>
        <taxon>Arthropoda</taxon>
        <taxon>Hexapoda</taxon>
        <taxon>Insecta</taxon>
        <taxon>Pterygota</taxon>
        <taxon>Neoptera</taxon>
        <taxon>Endopterygota</taxon>
        <taxon>Diptera</taxon>
        <taxon>Nematocera</taxon>
        <taxon>Psychodoidea</taxon>
        <taxon>Psychodidae</taxon>
        <taxon>Lutzomyia</taxon>
        <taxon>Lutzomyia</taxon>
    </lineage>
</organism>
<proteinExistence type="predicted"/>
<name>A0A1B0CQH6_LUTLO</name>
<dbReference type="Gene3D" id="1.20.1250.20">
    <property type="entry name" value="MFS general substrate transporter like domains"/>
    <property type="match status" value="1"/>
</dbReference>
<dbReference type="SUPFAM" id="SSF103473">
    <property type="entry name" value="MFS general substrate transporter"/>
    <property type="match status" value="1"/>
</dbReference>
<feature type="transmembrane region" description="Helical" evidence="1">
    <location>
        <begin position="36"/>
        <end position="56"/>
    </location>
</feature>
<dbReference type="EMBL" id="AJWK01023566">
    <property type="status" value="NOT_ANNOTATED_CDS"/>
    <property type="molecule type" value="Genomic_DNA"/>
</dbReference>
<evidence type="ECO:0000313" key="3">
    <source>
        <dbReference type="Proteomes" id="UP000092461"/>
    </source>
</evidence>
<dbReference type="Proteomes" id="UP000092461">
    <property type="component" value="Unassembled WGS sequence"/>
</dbReference>
<evidence type="ECO:0008006" key="4">
    <source>
        <dbReference type="Google" id="ProtNLM"/>
    </source>
</evidence>
<dbReference type="VEuPathDB" id="VectorBase:LLONM1_005617"/>
<dbReference type="EnsemblMetazoa" id="LLOJ007125-RA">
    <property type="protein sequence ID" value="LLOJ007125-PA"/>
    <property type="gene ID" value="LLOJ007125"/>
</dbReference>
<accession>A0A1B0CQH6</accession>
<dbReference type="AlphaFoldDB" id="A0A1B0CQH6"/>
<keyword evidence="3" id="KW-1185">Reference proteome</keyword>
<keyword evidence="1" id="KW-0812">Transmembrane</keyword>
<keyword evidence="1" id="KW-0472">Membrane</keyword>
<evidence type="ECO:0000313" key="2">
    <source>
        <dbReference type="EnsemblMetazoa" id="LLOJ007125-PA"/>
    </source>
</evidence>
<dbReference type="EMBL" id="AJWK01023565">
    <property type="status" value="NOT_ANNOTATED_CDS"/>
    <property type="molecule type" value="Genomic_DNA"/>
</dbReference>
<reference evidence="2" key="1">
    <citation type="submission" date="2020-05" db="UniProtKB">
        <authorList>
            <consortium name="EnsemblMetazoa"/>
        </authorList>
    </citation>
    <scope>IDENTIFICATION</scope>
    <source>
        <strain evidence="2">Jacobina</strain>
    </source>
</reference>
<dbReference type="EMBL" id="AJWK01023564">
    <property type="status" value="NOT_ANNOTATED_CDS"/>
    <property type="molecule type" value="Genomic_DNA"/>
</dbReference>
<keyword evidence="1" id="KW-1133">Transmembrane helix</keyword>
<protein>
    <recommendedName>
        <fullName evidence="4">Major facilitator superfamily associated domain-containing protein</fullName>
    </recommendedName>
</protein>
<evidence type="ECO:0000256" key="1">
    <source>
        <dbReference type="SAM" id="Phobius"/>
    </source>
</evidence>